<keyword evidence="7" id="KW-1185">Reference proteome</keyword>
<gene>
    <name evidence="6" type="ORF">HNR39_003390</name>
</gene>
<dbReference type="PRINTS" id="PR00820">
    <property type="entry name" value="CBXXCFQX"/>
</dbReference>
<dbReference type="EMBL" id="JACHHQ010000007">
    <property type="protein sequence ID" value="MBB5201537.1"/>
    <property type="molecule type" value="Genomic_DNA"/>
</dbReference>
<dbReference type="Pfam" id="PF00004">
    <property type="entry name" value="AAA"/>
    <property type="match status" value="1"/>
</dbReference>
<name>A0A840RSQ0_9BURK</name>
<dbReference type="Proteomes" id="UP000571084">
    <property type="component" value="Unassembled WGS sequence"/>
</dbReference>
<dbReference type="InterPro" id="IPR027417">
    <property type="entry name" value="P-loop_NTPase"/>
</dbReference>
<dbReference type="Gene3D" id="1.10.8.60">
    <property type="match status" value="1"/>
</dbReference>
<reference evidence="6 7" key="1">
    <citation type="submission" date="2020-08" db="EMBL/GenBank/DDBJ databases">
        <title>Genomic Encyclopedia of Type Strains, Phase IV (KMG-IV): sequencing the most valuable type-strain genomes for metagenomic binning, comparative biology and taxonomic classification.</title>
        <authorList>
            <person name="Goeker M."/>
        </authorList>
    </citation>
    <scope>NUCLEOTIDE SEQUENCE [LARGE SCALE GENOMIC DNA]</scope>
    <source>
        <strain evidence="6 7">DSM 23240</strain>
    </source>
</reference>
<feature type="domain" description="AAA+ ATPase" evidence="5">
    <location>
        <begin position="74"/>
        <end position="213"/>
    </location>
</feature>
<comment type="caution">
    <text evidence="6">The sequence shown here is derived from an EMBL/GenBank/DDBJ whole genome shotgun (WGS) entry which is preliminary data.</text>
</comment>
<dbReference type="SMART" id="SM00382">
    <property type="entry name" value="AAA"/>
    <property type="match status" value="1"/>
</dbReference>
<dbReference type="PANTHER" id="PTHR43392:SF2">
    <property type="entry name" value="AAA-TYPE ATPASE FAMILY PROTEIN _ ANKYRIN REPEAT FAMILY PROTEIN"/>
    <property type="match status" value="1"/>
</dbReference>
<organism evidence="6 7">
    <name type="scientific">Glaciimonas immobilis</name>
    <dbReference type="NCBI Taxonomy" id="728004"/>
    <lineage>
        <taxon>Bacteria</taxon>
        <taxon>Pseudomonadati</taxon>
        <taxon>Pseudomonadota</taxon>
        <taxon>Betaproteobacteria</taxon>
        <taxon>Burkholderiales</taxon>
        <taxon>Oxalobacteraceae</taxon>
        <taxon>Glaciimonas</taxon>
    </lineage>
</organism>
<evidence type="ECO:0000256" key="2">
    <source>
        <dbReference type="ARBA" id="ARBA00022741"/>
    </source>
</evidence>
<dbReference type="Gene3D" id="3.40.50.300">
    <property type="entry name" value="P-loop containing nucleotide triphosphate hydrolases"/>
    <property type="match status" value="1"/>
</dbReference>
<evidence type="ECO:0000313" key="7">
    <source>
        <dbReference type="Proteomes" id="UP000571084"/>
    </source>
</evidence>
<keyword evidence="3" id="KW-0067">ATP-binding</keyword>
<dbReference type="SUPFAM" id="SSF52540">
    <property type="entry name" value="P-loop containing nucleoside triphosphate hydrolases"/>
    <property type="match status" value="1"/>
</dbReference>
<dbReference type="InterPro" id="IPR050773">
    <property type="entry name" value="CbxX/CfxQ_RuBisCO_ESX"/>
</dbReference>
<dbReference type="NCBIfam" id="TIGR02880">
    <property type="entry name" value="cbbX_cfxQ"/>
    <property type="match status" value="1"/>
</dbReference>
<dbReference type="RefSeq" id="WP_168053979.1">
    <property type="nucleotide sequence ID" value="NZ_JAAOZT010000003.1"/>
</dbReference>
<dbReference type="PRINTS" id="PR00819">
    <property type="entry name" value="CBXCFQXSUPER"/>
</dbReference>
<evidence type="ECO:0000259" key="5">
    <source>
        <dbReference type="SMART" id="SM00382"/>
    </source>
</evidence>
<evidence type="ECO:0000313" key="6">
    <source>
        <dbReference type="EMBL" id="MBB5201537.1"/>
    </source>
</evidence>
<evidence type="ECO:0000256" key="4">
    <source>
        <dbReference type="ARBA" id="ARBA00054930"/>
    </source>
</evidence>
<keyword evidence="2" id="KW-0547">Nucleotide-binding</keyword>
<evidence type="ECO:0000256" key="3">
    <source>
        <dbReference type="ARBA" id="ARBA00022840"/>
    </source>
</evidence>
<accession>A0A840RSQ0</accession>
<dbReference type="InterPro" id="IPR003959">
    <property type="entry name" value="ATPase_AAA_core"/>
</dbReference>
<comment type="similarity">
    <text evidence="1">Belongs to the CbxX/CfxQ family.</text>
</comment>
<dbReference type="InterPro" id="IPR000641">
    <property type="entry name" value="CbxX/CfxQ"/>
</dbReference>
<evidence type="ECO:0000256" key="1">
    <source>
        <dbReference type="ARBA" id="ARBA00010378"/>
    </source>
</evidence>
<dbReference type="GO" id="GO:0016887">
    <property type="term" value="F:ATP hydrolysis activity"/>
    <property type="evidence" value="ECO:0007669"/>
    <property type="project" value="InterPro"/>
</dbReference>
<dbReference type="InterPro" id="IPR041627">
    <property type="entry name" value="AAA_lid_6"/>
</dbReference>
<dbReference type="AlphaFoldDB" id="A0A840RSQ0"/>
<dbReference type="GO" id="GO:0005524">
    <property type="term" value="F:ATP binding"/>
    <property type="evidence" value="ECO:0007669"/>
    <property type="project" value="UniProtKB-KW"/>
</dbReference>
<proteinExistence type="inferred from homology"/>
<dbReference type="PANTHER" id="PTHR43392">
    <property type="entry name" value="AAA-TYPE ATPASE FAMILY PROTEIN / ANKYRIN REPEAT FAMILY PROTEIN"/>
    <property type="match status" value="1"/>
</dbReference>
<dbReference type="InterPro" id="IPR000470">
    <property type="entry name" value="CbxX/CfqX_mono"/>
</dbReference>
<comment type="function">
    <text evidence="4">Seems to be necessary for the expression of RuBisCO.</text>
</comment>
<sequence>MQTPNIISAAPVDFALSANPFAQALATSGITELLAQLDRELIGLAPVKQRIRDIAALLLVDKLRAERGFSAGAPSLHMCFSGNPGTGKTTVALRMAEILHRLGYVRKGHLIAVTRDDLVGQYIGHTAPKTKEVLKRAMGGVLFIDEAYYLYRPENERDYGQEAIEILLQVMENSRDDLVVILAGYKDRMDKFFESNPGMSSRIAHHIDFPDYSTGELSQIADLMLQTMQYRFDDEAVAVFSDYLNRRMLLPHFANARSVRNALDRARLRHASRLMNDLHSTASDTALTTITAPDLLASRVFAQGNPLIDIQE</sequence>
<dbReference type="InterPro" id="IPR003593">
    <property type="entry name" value="AAA+_ATPase"/>
</dbReference>
<dbReference type="FunFam" id="3.40.50.300:FF:000216">
    <property type="entry name" value="Type VII secretion ATPase EccA"/>
    <property type="match status" value="1"/>
</dbReference>
<dbReference type="Pfam" id="PF17866">
    <property type="entry name" value="AAA_lid_6"/>
    <property type="match status" value="1"/>
</dbReference>
<dbReference type="CDD" id="cd00009">
    <property type="entry name" value="AAA"/>
    <property type="match status" value="1"/>
</dbReference>
<protein>
    <submittedName>
        <fullName evidence="6">Putative Rubsico expression protein CbbX</fullName>
    </submittedName>
</protein>